<evidence type="ECO:0000256" key="3">
    <source>
        <dbReference type="ARBA" id="ARBA00022801"/>
    </source>
</evidence>
<comment type="function">
    <text evidence="5">Bidirectionally degrades single-stranded DNA into large acid-insoluble oligonucleotides, which are then degraded further into small acid-soluble oligonucleotides.</text>
</comment>
<dbReference type="InterPro" id="IPR020579">
    <property type="entry name" value="Exonuc_VII_lsu_C"/>
</dbReference>
<comment type="subunit">
    <text evidence="5">Heterooligomer composed of large and small subunits.</text>
</comment>
<dbReference type="EMBL" id="FQZT01000001">
    <property type="protein sequence ID" value="SHI46124.1"/>
    <property type="molecule type" value="Genomic_DNA"/>
</dbReference>
<keyword evidence="3 5" id="KW-0378">Hydrolase</keyword>
<dbReference type="OrthoDB" id="9802795at2"/>
<dbReference type="GO" id="GO:0003676">
    <property type="term" value="F:nucleic acid binding"/>
    <property type="evidence" value="ECO:0007669"/>
    <property type="project" value="InterPro"/>
</dbReference>
<evidence type="ECO:0000259" key="8">
    <source>
        <dbReference type="Pfam" id="PF13742"/>
    </source>
</evidence>
<comment type="subcellular location">
    <subcellularLocation>
        <location evidence="5 6">Cytoplasm</location>
    </subcellularLocation>
</comment>
<keyword evidence="10" id="KW-1185">Reference proteome</keyword>
<comment type="catalytic activity">
    <reaction evidence="5 6">
        <text>Exonucleolytic cleavage in either 5'- to 3'- or 3'- to 5'-direction to yield nucleoside 5'-phosphates.</text>
        <dbReference type="EC" id="3.1.11.6"/>
    </reaction>
</comment>
<dbReference type="GO" id="GO:0009318">
    <property type="term" value="C:exodeoxyribonuclease VII complex"/>
    <property type="evidence" value="ECO:0007669"/>
    <property type="project" value="UniProtKB-UniRule"/>
</dbReference>
<dbReference type="Pfam" id="PF02601">
    <property type="entry name" value="Exonuc_VII_L"/>
    <property type="match status" value="1"/>
</dbReference>
<evidence type="ECO:0000313" key="10">
    <source>
        <dbReference type="Proteomes" id="UP000184171"/>
    </source>
</evidence>
<dbReference type="EC" id="3.1.11.6" evidence="5"/>
<dbReference type="CDD" id="cd04489">
    <property type="entry name" value="ExoVII_LU_OBF"/>
    <property type="match status" value="1"/>
</dbReference>
<dbReference type="AlphaFoldDB" id="A0A1M6BBI1"/>
<keyword evidence="1 5" id="KW-0963">Cytoplasm</keyword>
<evidence type="ECO:0000256" key="4">
    <source>
        <dbReference type="ARBA" id="ARBA00022839"/>
    </source>
</evidence>
<dbReference type="HAMAP" id="MF_00378">
    <property type="entry name" value="Exonuc_7_L"/>
    <property type="match status" value="1"/>
</dbReference>
<dbReference type="RefSeq" id="WP_072904798.1">
    <property type="nucleotide sequence ID" value="NZ_FQZT01000001.1"/>
</dbReference>
<evidence type="ECO:0000256" key="1">
    <source>
        <dbReference type="ARBA" id="ARBA00022490"/>
    </source>
</evidence>
<evidence type="ECO:0000256" key="2">
    <source>
        <dbReference type="ARBA" id="ARBA00022722"/>
    </source>
</evidence>
<evidence type="ECO:0000256" key="5">
    <source>
        <dbReference type="HAMAP-Rule" id="MF_00378"/>
    </source>
</evidence>
<dbReference type="GO" id="GO:0008855">
    <property type="term" value="F:exodeoxyribonuclease VII activity"/>
    <property type="evidence" value="ECO:0007669"/>
    <property type="project" value="UniProtKB-UniRule"/>
</dbReference>
<dbReference type="PANTHER" id="PTHR30008">
    <property type="entry name" value="EXODEOXYRIBONUCLEASE 7 LARGE SUBUNIT"/>
    <property type="match status" value="1"/>
</dbReference>
<evidence type="ECO:0000313" key="9">
    <source>
        <dbReference type="EMBL" id="SHI46124.1"/>
    </source>
</evidence>
<keyword evidence="2 5" id="KW-0540">Nuclease</keyword>
<proteinExistence type="inferred from homology"/>
<dbReference type="NCBIfam" id="TIGR00237">
    <property type="entry name" value="xseA"/>
    <property type="match status" value="1"/>
</dbReference>
<dbReference type="GO" id="GO:0005737">
    <property type="term" value="C:cytoplasm"/>
    <property type="evidence" value="ECO:0007669"/>
    <property type="project" value="UniProtKB-SubCell"/>
</dbReference>
<dbReference type="Proteomes" id="UP000184171">
    <property type="component" value="Unassembled WGS sequence"/>
</dbReference>
<evidence type="ECO:0000256" key="6">
    <source>
        <dbReference type="RuleBase" id="RU004355"/>
    </source>
</evidence>
<sequence>MENSQIVTVSALVELLQEVVEDNFVEVLVQGELANVSRPASGHCYFTLKDQKSQLRCAIFRSHLRALRFRPEEGSEVVCRGRVSIYPQRGDLQLIVEGMEPVGVGSLQLAFEQLQQKLAAEGLFDPHRKKNLPEFPQTIGVVTSATGAAIHDILTVLRRRSAGVKVLLRAVRVQGEGAAEEISAAIADLNREASADILIVGRGGGSREDLWAFNEEVVARAIAASEIPIISAVGHEVDISISDLVADLRAATPSAAAELVVQNRLDLERHLDQLVLRLGQQMKSRLLLLQSRLQGLEKRLKAPFEEIRLQRLQLQQLYLRLDQAMKAIWADCHERLAIASGRLDALSPLAVLARGYALVKQAETGALVKSFEQVEAGDRLQIQLAAGELIATVEKAAKKL</sequence>
<evidence type="ECO:0000259" key="7">
    <source>
        <dbReference type="Pfam" id="PF02601"/>
    </source>
</evidence>
<dbReference type="Pfam" id="PF13742">
    <property type="entry name" value="tRNA_anti_2"/>
    <property type="match status" value="1"/>
</dbReference>
<dbReference type="PANTHER" id="PTHR30008:SF0">
    <property type="entry name" value="EXODEOXYRIBONUCLEASE 7 LARGE SUBUNIT"/>
    <property type="match status" value="1"/>
</dbReference>
<name>A0A1M6BBI1_MALRU</name>
<organism evidence="9 10">
    <name type="scientific">Malonomonas rubra DSM 5091</name>
    <dbReference type="NCBI Taxonomy" id="1122189"/>
    <lineage>
        <taxon>Bacteria</taxon>
        <taxon>Pseudomonadati</taxon>
        <taxon>Thermodesulfobacteriota</taxon>
        <taxon>Desulfuromonadia</taxon>
        <taxon>Desulfuromonadales</taxon>
        <taxon>Geopsychrobacteraceae</taxon>
        <taxon>Malonomonas</taxon>
    </lineage>
</organism>
<protein>
    <recommendedName>
        <fullName evidence="5">Exodeoxyribonuclease 7 large subunit</fullName>
        <ecNumber evidence="5">3.1.11.6</ecNumber>
    </recommendedName>
    <alternativeName>
        <fullName evidence="5">Exodeoxyribonuclease VII large subunit</fullName>
        <shortName evidence="5">Exonuclease VII large subunit</shortName>
    </alternativeName>
</protein>
<dbReference type="GO" id="GO:0006308">
    <property type="term" value="P:DNA catabolic process"/>
    <property type="evidence" value="ECO:0007669"/>
    <property type="project" value="UniProtKB-UniRule"/>
</dbReference>
<feature type="domain" description="OB-fold nucleic acid binding" evidence="8">
    <location>
        <begin position="8"/>
        <end position="100"/>
    </location>
</feature>
<dbReference type="InterPro" id="IPR003753">
    <property type="entry name" value="Exonuc_VII_L"/>
</dbReference>
<reference evidence="9 10" key="1">
    <citation type="submission" date="2016-11" db="EMBL/GenBank/DDBJ databases">
        <authorList>
            <person name="Jaros S."/>
            <person name="Januszkiewicz K."/>
            <person name="Wedrychowicz H."/>
        </authorList>
    </citation>
    <scope>NUCLEOTIDE SEQUENCE [LARGE SCALE GENOMIC DNA]</scope>
    <source>
        <strain evidence="9 10">DSM 5091</strain>
    </source>
</reference>
<feature type="domain" description="Exonuclease VII large subunit C-terminal" evidence="7">
    <location>
        <begin position="123"/>
        <end position="335"/>
    </location>
</feature>
<comment type="similarity">
    <text evidence="5 6">Belongs to the XseA family.</text>
</comment>
<dbReference type="STRING" id="1122189.SAMN02745165_00110"/>
<dbReference type="InterPro" id="IPR025824">
    <property type="entry name" value="OB-fold_nuc-bd_dom"/>
</dbReference>
<keyword evidence="4 5" id="KW-0269">Exonuclease</keyword>
<accession>A0A1M6BBI1</accession>
<gene>
    <name evidence="5" type="primary">xseA</name>
    <name evidence="9" type="ORF">SAMN02745165_00110</name>
</gene>